<dbReference type="RefSeq" id="WP_139090420.1">
    <property type="nucleotide sequence ID" value="NZ_VDGE01000002.1"/>
</dbReference>
<gene>
    <name evidence="1" type="ORF">FHI69_09870</name>
</gene>
<comment type="caution">
    <text evidence="1">The sequence shown here is derived from an EMBL/GenBank/DDBJ whole genome shotgun (WGS) entry which is preliminary data.</text>
</comment>
<sequence>MHGLAHNLIHKKCAELWRGTGFIHWKAYGMACLNFAQHKNSHINQGYSIAPYALLTILSTECVQNCINRFVVCPGFPPCDHAKLLPYFSAKKKIPLESMLLHGVNRLAHNLIHTLCVELRWRWKTAVLTWNRAVKNTLFSQCHIFMHGNKNDINQCTWRVSVRLRTILSTDCVQNFDGLSGADCSLSATFLCTDLISFKINDLIEFLGFAHNLVHSKCAELFRY</sequence>
<evidence type="ECO:0000313" key="2">
    <source>
        <dbReference type="Proteomes" id="UP000305681"/>
    </source>
</evidence>
<dbReference type="EMBL" id="VDGE01000002">
    <property type="protein sequence ID" value="TNC77625.1"/>
    <property type="molecule type" value="Genomic_DNA"/>
</dbReference>
<accession>A0A5C4NV53</accession>
<organism evidence="1 2">
    <name type="scientific">Janthinobacterium lividum</name>
    <dbReference type="NCBI Taxonomy" id="29581"/>
    <lineage>
        <taxon>Bacteria</taxon>
        <taxon>Pseudomonadati</taxon>
        <taxon>Pseudomonadota</taxon>
        <taxon>Betaproteobacteria</taxon>
        <taxon>Burkholderiales</taxon>
        <taxon>Oxalobacteraceae</taxon>
        <taxon>Janthinobacterium</taxon>
    </lineage>
</organism>
<reference evidence="1 2" key="1">
    <citation type="submission" date="2019-06" db="EMBL/GenBank/DDBJ databases">
        <title>Genome sequence of Janthinobacterium lividum UCD_MED1.</title>
        <authorList>
            <person name="De Leon M.E."/>
            <person name="Jospin G."/>
        </authorList>
    </citation>
    <scope>NUCLEOTIDE SEQUENCE [LARGE SCALE GENOMIC DNA]</scope>
    <source>
        <strain evidence="1 2">UCD_MED1</strain>
    </source>
</reference>
<dbReference type="Proteomes" id="UP000305681">
    <property type="component" value="Unassembled WGS sequence"/>
</dbReference>
<dbReference type="AlphaFoldDB" id="A0A5C4NV53"/>
<proteinExistence type="predicted"/>
<evidence type="ECO:0000313" key="1">
    <source>
        <dbReference type="EMBL" id="TNC77625.1"/>
    </source>
</evidence>
<protein>
    <submittedName>
        <fullName evidence="1">Uncharacterized protein</fullName>
    </submittedName>
</protein>
<name>A0A5C4NV53_9BURK</name>